<evidence type="ECO:0000313" key="3">
    <source>
        <dbReference type="Proteomes" id="UP000320806"/>
    </source>
</evidence>
<dbReference type="RefSeq" id="WP_170221801.1">
    <property type="nucleotide sequence ID" value="NZ_BAABCI010000011.1"/>
</dbReference>
<gene>
    <name evidence="2" type="ORF">FB459_1872</name>
</gene>
<accession>A0A542EGE1</accession>
<name>A0A542EGE1_9MICO</name>
<evidence type="ECO:0000259" key="1">
    <source>
        <dbReference type="Pfam" id="PF06114"/>
    </source>
</evidence>
<sequence length="352" mass="37831">MTTIDATGTLHDAKGRFAGRVAGEGDTDLSMEASQSGNYGALDRDARLKAMQADLSNAVEQLVESGQLTAYLDARAANGMSRWSTNNQLLAAVQVARREGITDVHEVLARMGTIDARGAKAWNAAGRKITSGKGSALYIQAPVTKWISVQDKDDPDKTVRRKVMVGTTPCAVFDVTQTDGDPVPQHPSRPAIGGTQEMLDGMRDWVVSKGYSYEEKEIPGCDPVTLKGTMAYVEPRSKSVVVDSRLSVEQKVQAASHEIGHVACGHVDDDAADYTTHRGRMESEAEAFSYLLRREGGLSSSDCEAFSPGYIAGWSRGDTKTVTAAIDHAAKSYEKFADEAGWNATESTTTES</sequence>
<dbReference type="InterPro" id="IPR010359">
    <property type="entry name" value="IrrE_HExxH"/>
</dbReference>
<organism evidence="2 3">
    <name type="scientific">Yimella lutea</name>
    <dbReference type="NCBI Taxonomy" id="587872"/>
    <lineage>
        <taxon>Bacteria</taxon>
        <taxon>Bacillati</taxon>
        <taxon>Actinomycetota</taxon>
        <taxon>Actinomycetes</taxon>
        <taxon>Micrococcales</taxon>
        <taxon>Dermacoccaceae</taxon>
        <taxon>Yimella</taxon>
    </lineage>
</organism>
<feature type="domain" description="IrrE N-terminal-like" evidence="1">
    <location>
        <begin position="233"/>
        <end position="290"/>
    </location>
</feature>
<dbReference type="Proteomes" id="UP000320806">
    <property type="component" value="Unassembled WGS sequence"/>
</dbReference>
<evidence type="ECO:0000313" key="2">
    <source>
        <dbReference type="EMBL" id="TQJ14412.1"/>
    </source>
</evidence>
<dbReference type="EMBL" id="VFMO01000001">
    <property type="protein sequence ID" value="TQJ14412.1"/>
    <property type="molecule type" value="Genomic_DNA"/>
</dbReference>
<protein>
    <submittedName>
        <fullName evidence="2">Uncharacterized protein DUF955</fullName>
    </submittedName>
</protein>
<proteinExistence type="predicted"/>
<keyword evidence="3" id="KW-1185">Reference proteome</keyword>
<reference evidence="2 3" key="1">
    <citation type="submission" date="2019-06" db="EMBL/GenBank/DDBJ databases">
        <title>Sequencing the genomes of 1000 actinobacteria strains.</title>
        <authorList>
            <person name="Klenk H.-P."/>
        </authorList>
    </citation>
    <scope>NUCLEOTIDE SEQUENCE [LARGE SCALE GENOMIC DNA]</scope>
    <source>
        <strain evidence="2 3">DSM 19828</strain>
    </source>
</reference>
<comment type="caution">
    <text evidence="2">The sequence shown here is derived from an EMBL/GenBank/DDBJ whole genome shotgun (WGS) entry which is preliminary data.</text>
</comment>
<dbReference type="AlphaFoldDB" id="A0A542EGE1"/>
<dbReference type="Pfam" id="PF06114">
    <property type="entry name" value="Peptidase_M78"/>
    <property type="match status" value="1"/>
</dbReference>